<evidence type="ECO:0000256" key="3">
    <source>
        <dbReference type="ARBA" id="ARBA00022763"/>
    </source>
</evidence>
<evidence type="ECO:0000256" key="9">
    <source>
        <dbReference type="ARBA" id="ARBA00023295"/>
    </source>
</evidence>
<comment type="subcellular location">
    <subcellularLocation>
        <location evidence="11">Nucleus</location>
    </subcellularLocation>
    <subcellularLocation>
        <location evidence="11">Mitochondrion</location>
    </subcellularLocation>
</comment>
<dbReference type="PANTHER" id="PTHR43286">
    <property type="entry name" value="ENDONUCLEASE III-LIKE PROTEIN 1"/>
    <property type="match status" value="1"/>
</dbReference>
<geneLocation type="mitochondrion" evidence="14"/>
<keyword evidence="3 11" id="KW-0227">DNA damage</keyword>
<dbReference type="GO" id="GO:0003677">
    <property type="term" value="F:DNA binding"/>
    <property type="evidence" value="ECO:0007669"/>
    <property type="project" value="UniProtKB-UniRule"/>
</dbReference>
<evidence type="ECO:0000256" key="6">
    <source>
        <dbReference type="ARBA" id="ARBA00023014"/>
    </source>
</evidence>
<keyword evidence="6" id="KW-0411">Iron-sulfur</keyword>
<dbReference type="InterPro" id="IPR004036">
    <property type="entry name" value="Endonuclease-III-like_CS2"/>
</dbReference>
<evidence type="ECO:0000256" key="11">
    <source>
        <dbReference type="HAMAP-Rule" id="MF_03183"/>
    </source>
</evidence>
<dbReference type="GO" id="GO:0140078">
    <property type="term" value="F:class I DNA-(apurinic or apyrimidinic site) endonuclease activity"/>
    <property type="evidence" value="ECO:0007669"/>
    <property type="project" value="UniProtKB-EC"/>
</dbReference>
<evidence type="ECO:0000256" key="10">
    <source>
        <dbReference type="ARBA" id="ARBA00044632"/>
    </source>
</evidence>
<organism evidence="13 15">
    <name type="scientific">Plasmodiophora brassicae</name>
    <name type="common">Clubroot disease agent</name>
    <dbReference type="NCBI Taxonomy" id="37360"/>
    <lineage>
        <taxon>Eukaryota</taxon>
        <taxon>Sar</taxon>
        <taxon>Rhizaria</taxon>
        <taxon>Endomyxa</taxon>
        <taxon>Phytomyxea</taxon>
        <taxon>Plasmodiophorida</taxon>
        <taxon>Plasmodiophoridae</taxon>
        <taxon>Plasmodiophora</taxon>
    </lineage>
</organism>
<dbReference type="PROSITE" id="PS01155">
    <property type="entry name" value="ENDONUCLEASE_III_2"/>
    <property type="match status" value="1"/>
</dbReference>
<accession>A0A0G4IW80</accession>
<dbReference type="InterPro" id="IPR030841">
    <property type="entry name" value="NTH1"/>
</dbReference>
<keyword evidence="9 11" id="KW-0326">Glycosidase</keyword>
<feature type="domain" description="HhH-GPD" evidence="12">
    <location>
        <begin position="100"/>
        <end position="252"/>
    </location>
</feature>
<dbReference type="Gene3D" id="1.10.1670.10">
    <property type="entry name" value="Helix-hairpin-Helix base-excision DNA repair enzymes (C-terminal)"/>
    <property type="match status" value="1"/>
</dbReference>
<evidence type="ECO:0000256" key="4">
    <source>
        <dbReference type="ARBA" id="ARBA00022801"/>
    </source>
</evidence>
<keyword evidence="2" id="KW-0479">Metal-binding</keyword>
<dbReference type="InterPro" id="IPR011257">
    <property type="entry name" value="DNA_glycosylase"/>
</dbReference>
<dbReference type="EC" id="4.2.99.18" evidence="11"/>
<evidence type="ECO:0000256" key="1">
    <source>
        <dbReference type="ARBA" id="ARBA00022485"/>
    </source>
</evidence>
<reference evidence="14 16" key="2">
    <citation type="submission" date="2018-03" db="EMBL/GenBank/DDBJ databases">
        <authorList>
            <person name="Fogelqvist J."/>
        </authorList>
    </citation>
    <scope>NUCLEOTIDE SEQUENCE [LARGE SCALE GENOMIC DNA]</scope>
</reference>
<evidence type="ECO:0000313" key="13">
    <source>
        <dbReference type="EMBL" id="CEO99502.1"/>
    </source>
</evidence>
<dbReference type="GO" id="GO:0000703">
    <property type="term" value="F:oxidized pyrimidine nucleobase lesion DNA N-glycosylase activity"/>
    <property type="evidence" value="ECO:0007669"/>
    <property type="project" value="UniProtKB-UniRule"/>
</dbReference>
<dbReference type="InterPro" id="IPR023170">
    <property type="entry name" value="HhH_base_excis_C"/>
</dbReference>
<evidence type="ECO:0000256" key="7">
    <source>
        <dbReference type="ARBA" id="ARBA00023204"/>
    </source>
</evidence>
<dbReference type="Proteomes" id="UP000039324">
    <property type="component" value="Unassembled WGS sequence"/>
</dbReference>
<keyword evidence="8 11" id="KW-0456">Lyase</keyword>
<dbReference type="GO" id="GO:0005739">
    <property type="term" value="C:mitochondrion"/>
    <property type="evidence" value="ECO:0007669"/>
    <property type="project" value="UniProtKB-SubCell"/>
</dbReference>
<dbReference type="GO" id="GO:0051539">
    <property type="term" value="F:4 iron, 4 sulfur cluster binding"/>
    <property type="evidence" value="ECO:0007669"/>
    <property type="project" value="UniProtKB-KW"/>
</dbReference>
<evidence type="ECO:0000256" key="8">
    <source>
        <dbReference type="ARBA" id="ARBA00023239"/>
    </source>
</evidence>
<keyword evidence="15" id="KW-1185">Reference proteome</keyword>
<dbReference type="CDD" id="cd00056">
    <property type="entry name" value="ENDO3c"/>
    <property type="match status" value="1"/>
</dbReference>
<comment type="caution">
    <text evidence="11">Lacks conserved residue(s) required for the propagation of feature annotation.</text>
</comment>
<protein>
    <recommendedName>
        <fullName evidence="11">Endonuclease III homolog</fullName>
        <ecNumber evidence="11">3.2.2.-</ecNumber>
        <ecNumber evidence="11">4.2.99.18</ecNumber>
    </recommendedName>
    <alternativeName>
        <fullName evidence="11">Bifunctional DNA N-glycosylase/DNA-(apurinic or apyrimidinic site) lyase</fullName>
        <shortName evidence="11">DNA glycosylase/AP lyase</shortName>
    </alternativeName>
</protein>
<dbReference type="EMBL" id="OVEO01000005">
    <property type="protein sequence ID" value="SPQ95999.1"/>
    <property type="molecule type" value="Genomic_DNA"/>
</dbReference>
<proteinExistence type="inferred from homology"/>
<dbReference type="AlphaFoldDB" id="A0A0G4IW80"/>
<comment type="catalytic activity">
    <reaction evidence="10 11">
        <text>2'-deoxyribonucleotide-(2'-deoxyribose 5'-phosphate)-2'-deoxyribonucleotide-DNA = a 3'-end 2'-deoxyribonucleotide-(2,3-dehydro-2,3-deoxyribose 5'-phosphate)-DNA + a 5'-end 5'-phospho-2'-deoxyribonucleoside-DNA + H(+)</text>
        <dbReference type="Rhea" id="RHEA:66592"/>
        <dbReference type="Rhea" id="RHEA-COMP:13180"/>
        <dbReference type="Rhea" id="RHEA-COMP:16897"/>
        <dbReference type="Rhea" id="RHEA-COMP:17067"/>
        <dbReference type="ChEBI" id="CHEBI:15378"/>
        <dbReference type="ChEBI" id="CHEBI:136412"/>
        <dbReference type="ChEBI" id="CHEBI:157695"/>
        <dbReference type="ChEBI" id="CHEBI:167181"/>
        <dbReference type="EC" id="4.2.99.18"/>
    </reaction>
</comment>
<dbReference type="Gene3D" id="1.10.340.30">
    <property type="entry name" value="Hypothetical protein, domain 2"/>
    <property type="match status" value="1"/>
</dbReference>
<dbReference type="EMBL" id="CDSF01000091">
    <property type="protein sequence ID" value="CEO99502.1"/>
    <property type="molecule type" value="Genomic_DNA"/>
</dbReference>
<evidence type="ECO:0000256" key="5">
    <source>
        <dbReference type="ARBA" id="ARBA00023004"/>
    </source>
</evidence>
<dbReference type="OrthoDB" id="2099276at2759"/>
<reference evidence="13 15" key="1">
    <citation type="submission" date="2015-02" db="EMBL/GenBank/DDBJ databases">
        <authorList>
            <person name="Chooi Y.-H."/>
        </authorList>
    </citation>
    <scope>NUCLEOTIDE SEQUENCE [LARGE SCALE GENOMIC DNA]</scope>
    <source>
        <strain evidence="13">E3</strain>
    </source>
</reference>
<dbReference type="Proteomes" id="UP000290189">
    <property type="component" value="Unassembled WGS sequence"/>
</dbReference>
<dbReference type="GO" id="GO:0006289">
    <property type="term" value="P:nucleotide-excision repair"/>
    <property type="evidence" value="ECO:0007669"/>
    <property type="project" value="TreeGrafter"/>
</dbReference>
<keyword evidence="4 11" id="KW-0378">Hydrolase</keyword>
<dbReference type="HAMAP" id="MF_03183">
    <property type="entry name" value="Endonuclease_III_Nth"/>
    <property type="match status" value="1"/>
</dbReference>
<sequence length="280" mass="31102">MLMQPVRRRSTRLSAKSVAVRGEAPVVVKNEVVVSRYFSSEPAPPPPGRMPKRFMEQWNGILSMRAARDADVDKYGAEALPAPDVDPKTMRYHALIAVMLSSQTRDPVTAAAMRRLQCCPGGLTVDSINAMPEEQLRDLIFGVSFYNRKAHYIKEATRILSEQYDSDVPNDLDLVCALPGVGQKMAKIALRIGWGNICGISVDTHVHRVCRRLGWTTPKATTPEKTAAELESWVPRELWDQVNLVVVGFGQQVCKAPYPLCSTCAIREICPKNGVGSRRR</sequence>
<name>A0A0G4IW80_PLABS</name>
<keyword evidence="1" id="KW-0004">4Fe-4S</keyword>
<keyword evidence="7 11" id="KW-0234">DNA repair</keyword>
<comment type="similarity">
    <text evidence="11">Belongs to the Nth/MutY family.</text>
</comment>
<evidence type="ECO:0000313" key="14">
    <source>
        <dbReference type="EMBL" id="SPQ95999.1"/>
    </source>
</evidence>
<dbReference type="GO" id="GO:0006285">
    <property type="term" value="P:base-excision repair, AP site formation"/>
    <property type="evidence" value="ECO:0007669"/>
    <property type="project" value="UniProtKB-UniRule"/>
</dbReference>
<dbReference type="EC" id="3.2.2.-" evidence="11"/>
<dbReference type="InterPro" id="IPR003265">
    <property type="entry name" value="HhH-GPD_domain"/>
</dbReference>
<dbReference type="STRING" id="37360.A0A0G4IW80"/>
<gene>
    <name evidence="11" type="primary">NTH1</name>
    <name evidence="13" type="ORF">PBRA_007235</name>
    <name evidence="14" type="ORF">PLBR_LOCUS3214</name>
</gene>
<evidence type="ECO:0000259" key="12">
    <source>
        <dbReference type="SMART" id="SM00478"/>
    </source>
</evidence>
<dbReference type="GO" id="GO:0046872">
    <property type="term" value="F:metal ion binding"/>
    <property type="evidence" value="ECO:0007669"/>
    <property type="project" value="UniProtKB-KW"/>
</dbReference>
<dbReference type="SUPFAM" id="SSF48150">
    <property type="entry name" value="DNA-glycosylase"/>
    <property type="match status" value="1"/>
</dbReference>
<dbReference type="OMA" id="QIIWYGR"/>
<evidence type="ECO:0000313" key="16">
    <source>
        <dbReference type="Proteomes" id="UP000290189"/>
    </source>
</evidence>
<dbReference type="SMART" id="SM00478">
    <property type="entry name" value="ENDO3c"/>
    <property type="match status" value="1"/>
</dbReference>
<dbReference type="FunFam" id="1.10.340.30:FF:000005">
    <property type="entry name" value="Endonuclease III-like protein 1"/>
    <property type="match status" value="1"/>
</dbReference>
<keyword evidence="11" id="KW-0539">Nucleus</keyword>
<dbReference type="Pfam" id="PF00730">
    <property type="entry name" value="HhH-GPD"/>
    <property type="match status" value="1"/>
</dbReference>
<keyword evidence="11 14" id="KW-0496">Mitochondrion</keyword>
<dbReference type="PANTHER" id="PTHR43286:SF1">
    <property type="entry name" value="ENDONUCLEASE III-LIKE PROTEIN 1"/>
    <property type="match status" value="1"/>
</dbReference>
<comment type="function">
    <text evidence="11">Bifunctional DNA N-glycosylase with associated apurinic/apyrimidinic (AP) lyase function that catalyzes the first step in base excision repair (BER), the primary repair pathway for the repair of oxidative DNA damage. The DNA N-glycosylase activity releases the damaged DNA base from DNA by cleaving the N-glycosidic bond, leaving an AP site. The AP lyase activity cleaves the phosphodiester bond 3' to the AP site by a beta-elimination. Primarily recognizes and repairs oxidative base damage of pyrimidines.</text>
</comment>
<evidence type="ECO:0000313" key="15">
    <source>
        <dbReference type="Proteomes" id="UP000039324"/>
    </source>
</evidence>
<keyword evidence="5" id="KW-0408">Iron</keyword>
<evidence type="ECO:0000256" key="2">
    <source>
        <dbReference type="ARBA" id="ARBA00022723"/>
    </source>
</evidence>
<dbReference type="GO" id="GO:0005634">
    <property type="term" value="C:nucleus"/>
    <property type="evidence" value="ECO:0007669"/>
    <property type="project" value="UniProtKB-SubCell"/>
</dbReference>